<evidence type="ECO:0000256" key="3">
    <source>
        <dbReference type="ARBA" id="ARBA00022617"/>
    </source>
</evidence>
<reference evidence="8" key="2">
    <citation type="journal article" date="2023" name="Science">
        <title>Genomic signatures of disease resistance in endangered staghorn corals.</title>
        <authorList>
            <person name="Vollmer S.V."/>
            <person name="Selwyn J.D."/>
            <person name="Despard B.A."/>
            <person name="Roesel C.L."/>
        </authorList>
    </citation>
    <scope>NUCLEOTIDE SEQUENCE</scope>
    <source>
        <strain evidence="8">K2</strain>
    </source>
</reference>
<dbReference type="Gene3D" id="1.10.630.10">
    <property type="entry name" value="Cytochrome P450"/>
    <property type="match status" value="1"/>
</dbReference>
<evidence type="ECO:0000256" key="1">
    <source>
        <dbReference type="ARBA" id="ARBA00001971"/>
    </source>
</evidence>
<dbReference type="SUPFAM" id="SSF48264">
    <property type="entry name" value="Cytochrome P450"/>
    <property type="match status" value="1"/>
</dbReference>
<dbReference type="GO" id="GO:0005506">
    <property type="term" value="F:iron ion binding"/>
    <property type="evidence" value="ECO:0007669"/>
    <property type="project" value="InterPro"/>
</dbReference>
<dbReference type="EMBL" id="JARQWQ010000006">
    <property type="protein sequence ID" value="KAK2571370.1"/>
    <property type="molecule type" value="Genomic_DNA"/>
</dbReference>
<gene>
    <name evidence="8" type="ORF">P5673_003957</name>
</gene>
<evidence type="ECO:0000256" key="5">
    <source>
        <dbReference type="ARBA" id="ARBA00023002"/>
    </source>
</evidence>
<evidence type="ECO:0000313" key="9">
    <source>
        <dbReference type="Proteomes" id="UP001249851"/>
    </source>
</evidence>
<dbReference type="PANTHER" id="PTHR24279">
    <property type="entry name" value="CYTOCHROME P450"/>
    <property type="match status" value="1"/>
</dbReference>
<proteinExistence type="inferred from homology"/>
<dbReference type="AlphaFoldDB" id="A0AAD9VEX0"/>
<dbReference type="GO" id="GO:0016705">
    <property type="term" value="F:oxidoreductase activity, acting on paired donors, with incorporation or reduction of molecular oxygen"/>
    <property type="evidence" value="ECO:0007669"/>
    <property type="project" value="InterPro"/>
</dbReference>
<sequence>MHHAMLSAKICAMVVGRNPFRVTQNFKSLGSLCLWRSKSSQAASKEANFDLGDSTEIEDYGEVRPFEDIPGPKRSLRNLIAFYRRSEGLTKNFKVVEAFFKEYGPIFKQDLTGDMLMVHILDPDDYKKVFRAEGKYPQRPLLDFWVEHRKRKNYFPGLVLLQGEEWQRVRKSIAPKMMRLKTVQENIDNFHAVTGDAITRIIKLKEACGGDGIGTVAFNTRLGLYQDPPPEKALKFIEAVDTFFIQTQKMLNLPSAMTRQYIDTPALKKFFKAADDIVDIGEYFISNKMKELKEMTEKGIEVSDEGKKFIAEVHVLGWRELKVSVVPVLTYLLTTQNLSLEEVNGLAIDVISAGVDTLGCPQQGSHIPAFLVNGIVIIPSLINVCI</sequence>
<dbReference type="Proteomes" id="UP001249851">
    <property type="component" value="Unassembled WGS sequence"/>
</dbReference>
<keyword evidence="7" id="KW-0503">Monooxygenase</keyword>
<dbReference type="PANTHER" id="PTHR24279:SF120">
    <property type="entry name" value="CYTOCHROME P450"/>
    <property type="match status" value="1"/>
</dbReference>
<protein>
    <submittedName>
        <fullName evidence="8">Cytochrome P450 27C1</fullName>
    </submittedName>
</protein>
<evidence type="ECO:0000256" key="2">
    <source>
        <dbReference type="ARBA" id="ARBA00010617"/>
    </source>
</evidence>
<keyword evidence="6" id="KW-0408">Iron</keyword>
<evidence type="ECO:0000256" key="4">
    <source>
        <dbReference type="ARBA" id="ARBA00022723"/>
    </source>
</evidence>
<dbReference type="InterPro" id="IPR050479">
    <property type="entry name" value="CYP11_CYP27_families"/>
</dbReference>
<comment type="cofactor">
    <cofactor evidence="1">
        <name>heme</name>
        <dbReference type="ChEBI" id="CHEBI:30413"/>
    </cofactor>
</comment>
<evidence type="ECO:0000256" key="7">
    <source>
        <dbReference type="ARBA" id="ARBA00023033"/>
    </source>
</evidence>
<organism evidence="8 9">
    <name type="scientific">Acropora cervicornis</name>
    <name type="common">Staghorn coral</name>
    <dbReference type="NCBI Taxonomy" id="6130"/>
    <lineage>
        <taxon>Eukaryota</taxon>
        <taxon>Metazoa</taxon>
        <taxon>Cnidaria</taxon>
        <taxon>Anthozoa</taxon>
        <taxon>Hexacorallia</taxon>
        <taxon>Scleractinia</taxon>
        <taxon>Astrocoeniina</taxon>
        <taxon>Acroporidae</taxon>
        <taxon>Acropora</taxon>
    </lineage>
</organism>
<dbReference type="InterPro" id="IPR001128">
    <property type="entry name" value="Cyt_P450"/>
</dbReference>
<comment type="caution">
    <text evidence="8">The sequence shown here is derived from an EMBL/GenBank/DDBJ whole genome shotgun (WGS) entry which is preliminary data.</text>
</comment>
<keyword evidence="5" id="KW-0560">Oxidoreductase</keyword>
<keyword evidence="3" id="KW-0349">Heme</keyword>
<evidence type="ECO:0000313" key="8">
    <source>
        <dbReference type="EMBL" id="KAK2571370.1"/>
    </source>
</evidence>
<comment type="similarity">
    <text evidence="2">Belongs to the cytochrome P450 family.</text>
</comment>
<reference evidence="8" key="1">
    <citation type="journal article" date="2023" name="G3 (Bethesda)">
        <title>Whole genome assembly and annotation of the endangered Caribbean coral Acropora cervicornis.</title>
        <authorList>
            <person name="Selwyn J.D."/>
            <person name="Vollmer S.V."/>
        </authorList>
    </citation>
    <scope>NUCLEOTIDE SEQUENCE</scope>
    <source>
        <strain evidence="8">K2</strain>
    </source>
</reference>
<accession>A0AAD9VEX0</accession>
<keyword evidence="4" id="KW-0479">Metal-binding</keyword>
<dbReference type="GO" id="GO:0004497">
    <property type="term" value="F:monooxygenase activity"/>
    <property type="evidence" value="ECO:0007669"/>
    <property type="project" value="UniProtKB-KW"/>
</dbReference>
<evidence type="ECO:0000256" key="6">
    <source>
        <dbReference type="ARBA" id="ARBA00023004"/>
    </source>
</evidence>
<keyword evidence="9" id="KW-1185">Reference proteome</keyword>
<dbReference type="GO" id="GO:0020037">
    <property type="term" value="F:heme binding"/>
    <property type="evidence" value="ECO:0007669"/>
    <property type="project" value="InterPro"/>
</dbReference>
<dbReference type="Pfam" id="PF00067">
    <property type="entry name" value="p450"/>
    <property type="match status" value="1"/>
</dbReference>
<dbReference type="InterPro" id="IPR036396">
    <property type="entry name" value="Cyt_P450_sf"/>
</dbReference>
<name>A0AAD9VEX0_ACRCE</name>